<organism evidence="1 2">
    <name type="scientific">Brassica cretica</name>
    <name type="common">Mustard</name>
    <dbReference type="NCBI Taxonomy" id="69181"/>
    <lineage>
        <taxon>Eukaryota</taxon>
        <taxon>Viridiplantae</taxon>
        <taxon>Streptophyta</taxon>
        <taxon>Embryophyta</taxon>
        <taxon>Tracheophyta</taxon>
        <taxon>Spermatophyta</taxon>
        <taxon>Magnoliopsida</taxon>
        <taxon>eudicotyledons</taxon>
        <taxon>Gunneridae</taxon>
        <taxon>Pentapetalae</taxon>
        <taxon>rosids</taxon>
        <taxon>malvids</taxon>
        <taxon>Brassicales</taxon>
        <taxon>Brassicaceae</taxon>
        <taxon>Brassiceae</taxon>
        <taxon>Brassica</taxon>
    </lineage>
</organism>
<evidence type="ECO:0000313" key="1">
    <source>
        <dbReference type="EMBL" id="KAF3596525.1"/>
    </source>
</evidence>
<evidence type="ECO:0008006" key="3">
    <source>
        <dbReference type="Google" id="ProtNLM"/>
    </source>
</evidence>
<dbReference type="EMBL" id="QGKV02000299">
    <property type="protein sequence ID" value="KAF3596525.1"/>
    <property type="molecule type" value="Genomic_DNA"/>
</dbReference>
<keyword evidence="2" id="KW-1185">Reference proteome</keyword>
<evidence type="ECO:0000313" key="2">
    <source>
        <dbReference type="Proteomes" id="UP000266723"/>
    </source>
</evidence>
<comment type="caution">
    <text evidence="1">The sequence shown here is derived from an EMBL/GenBank/DDBJ whole genome shotgun (WGS) entry which is preliminary data.</text>
</comment>
<gene>
    <name evidence="1" type="ORF">DY000_02022173</name>
</gene>
<reference evidence="1 2" key="1">
    <citation type="journal article" date="2020" name="BMC Genomics">
        <title>Intraspecific diversification of the crop wild relative Brassica cretica Lam. using demographic model selection.</title>
        <authorList>
            <person name="Kioukis A."/>
            <person name="Michalopoulou V.A."/>
            <person name="Briers L."/>
            <person name="Pirintsos S."/>
            <person name="Studholme D.J."/>
            <person name="Pavlidis P."/>
            <person name="Sarris P.F."/>
        </authorList>
    </citation>
    <scope>NUCLEOTIDE SEQUENCE [LARGE SCALE GENOMIC DNA]</scope>
    <source>
        <strain evidence="2">cv. PFS-1207/04</strain>
    </source>
</reference>
<sequence>MQMATVQQGQVLRFRCSMVLRFTCSMVCIFMCSRPHRFRFRGINRFLVSSPTFSMFQGFFRFHHRHPPSQCMFLSVKVLSHGSLHKKKNAFEHLRQGTRTVRQYERKFSRLCRFVGYVDKPGDPALRILPYGYGPVYVVGVLVAGGEIGR</sequence>
<dbReference type="Proteomes" id="UP000266723">
    <property type="component" value="Unassembled WGS sequence"/>
</dbReference>
<name>A0ABQ7EIL9_BRACR</name>
<accession>A0ABQ7EIL9</accession>
<protein>
    <recommendedName>
        <fullName evidence="3">Retrotransposon gag domain-containing protein</fullName>
    </recommendedName>
</protein>
<proteinExistence type="predicted"/>